<feature type="transmembrane region" description="Helical" evidence="1">
    <location>
        <begin position="119"/>
        <end position="143"/>
    </location>
</feature>
<keyword evidence="1" id="KW-0472">Membrane</keyword>
<dbReference type="EMBL" id="JACMRX010000002">
    <property type="protein sequence ID" value="KAF7994485.1"/>
    <property type="molecule type" value="Genomic_DNA"/>
</dbReference>
<keyword evidence="1" id="KW-0812">Transmembrane</keyword>
<dbReference type="Proteomes" id="UP000639338">
    <property type="component" value="Unassembled WGS sequence"/>
</dbReference>
<organism evidence="2 3">
    <name type="scientific">Aphidius gifuensis</name>
    <name type="common">Parasitoid wasp</name>
    <dbReference type="NCBI Taxonomy" id="684658"/>
    <lineage>
        <taxon>Eukaryota</taxon>
        <taxon>Metazoa</taxon>
        <taxon>Ecdysozoa</taxon>
        <taxon>Arthropoda</taxon>
        <taxon>Hexapoda</taxon>
        <taxon>Insecta</taxon>
        <taxon>Pterygota</taxon>
        <taxon>Neoptera</taxon>
        <taxon>Endopterygota</taxon>
        <taxon>Hymenoptera</taxon>
        <taxon>Apocrita</taxon>
        <taxon>Ichneumonoidea</taxon>
        <taxon>Braconidae</taxon>
        <taxon>Aphidiinae</taxon>
        <taxon>Aphidius</taxon>
    </lineage>
</organism>
<protein>
    <submittedName>
        <fullName evidence="2">Uncharacterized protein</fullName>
    </submittedName>
</protein>
<proteinExistence type="predicted"/>
<evidence type="ECO:0000256" key="1">
    <source>
        <dbReference type="SAM" id="Phobius"/>
    </source>
</evidence>
<evidence type="ECO:0000313" key="2">
    <source>
        <dbReference type="EMBL" id="KAF7994485.1"/>
    </source>
</evidence>
<feature type="transmembrane region" description="Helical" evidence="1">
    <location>
        <begin position="40"/>
        <end position="64"/>
    </location>
</feature>
<accession>A0A834XW16</accession>
<evidence type="ECO:0000313" key="3">
    <source>
        <dbReference type="Proteomes" id="UP000639338"/>
    </source>
</evidence>
<gene>
    <name evidence="2" type="ORF">HCN44_003957</name>
</gene>
<feature type="transmembrane region" description="Helical" evidence="1">
    <location>
        <begin position="155"/>
        <end position="176"/>
    </location>
</feature>
<name>A0A834XW16_APHGI</name>
<reference evidence="2 3" key="1">
    <citation type="submission" date="2020-08" db="EMBL/GenBank/DDBJ databases">
        <title>Aphidius gifuensis genome sequencing and assembly.</title>
        <authorList>
            <person name="Du Z."/>
        </authorList>
    </citation>
    <scope>NUCLEOTIDE SEQUENCE [LARGE SCALE GENOMIC DNA]</scope>
    <source>
        <strain evidence="2">YNYX2018</strain>
        <tissue evidence="2">Adults</tissue>
    </source>
</reference>
<comment type="caution">
    <text evidence="2">The sequence shown here is derived from an EMBL/GenBank/DDBJ whole genome shotgun (WGS) entry which is preliminary data.</text>
</comment>
<dbReference type="OrthoDB" id="46396at2759"/>
<sequence>MPNQLNRSNNQNVDCQNDESSKELIDKVVPEIKPKDRISWRIRVIITQLGIIMLFLVSTIFVKINTDEWQHLFLKITLITAAGLNALGSILAGTIFGVVGHFPPKYISSCSQGLSSSGILSTILQILSLWLSTGPIATGFIVVDSKEQEVSSSMLTAFLGVGCIAGAIMSFFYLTLL</sequence>
<feature type="transmembrane region" description="Helical" evidence="1">
    <location>
        <begin position="76"/>
        <end position="99"/>
    </location>
</feature>
<keyword evidence="3" id="KW-1185">Reference proteome</keyword>
<keyword evidence="1" id="KW-1133">Transmembrane helix</keyword>
<dbReference type="AlphaFoldDB" id="A0A834XW16"/>